<dbReference type="PANTHER" id="PTHR11080:SF2">
    <property type="entry name" value="LD05707P"/>
    <property type="match status" value="1"/>
</dbReference>
<dbReference type="SUPFAM" id="SSF52499">
    <property type="entry name" value="Isochorismatase-like hydrolases"/>
    <property type="match status" value="1"/>
</dbReference>
<evidence type="ECO:0008006" key="5">
    <source>
        <dbReference type="Google" id="ProtNLM"/>
    </source>
</evidence>
<gene>
    <name evidence="3" type="ORF">DFR24_1312</name>
</gene>
<accession>A0A4R7PCZ5</accession>
<dbReference type="Proteomes" id="UP000295341">
    <property type="component" value="Unassembled WGS sequence"/>
</dbReference>
<evidence type="ECO:0000313" key="3">
    <source>
        <dbReference type="EMBL" id="TDU31928.1"/>
    </source>
</evidence>
<protein>
    <recommendedName>
        <fullName evidence="5">Nicotinamidase-related amidase</fullName>
    </recommendedName>
</protein>
<dbReference type="AlphaFoldDB" id="A0A4R7PCZ5"/>
<evidence type="ECO:0000313" key="4">
    <source>
        <dbReference type="Proteomes" id="UP000295341"/>
    </source>
</evidence>
<keyword evidence="2" id="KW-0378">Hydrolase</keyword>
<dbReference type="PANTHER" id="PTHR11080">
    <property type="entry name" value="PYRAZINAMIDASE/NICOTINAMIDASE"/>
    <property type="match status" value="1"/>
</dbReference>
<dbReference type="InterPro" id="IPR036380">
    <property type="entry name" value="Isochorismatase-like_sf"/>
</dbReference>
<comment type="similarity">
    <text evidence="1">Belongs to the isochorismatase family.</text>
</comment>
<dbReference type="Gene3D" id="3.40.50.850">
    <property type="entry name" value="Isochorismatase-like"/>
    <property type="match status" value="1"/>
</dbReference>
<evidence type="ECO:0000256" key="2">
    <source>
        <dbReference type="ARBA" id="ARBA00022801"/>
    </source>
</evidence>
<sequence>MWAKMRRAFRSALLSTHLLIIDPQIDFMDLPGASLPVRGADADMRRLAAFIRVNGRAIDGITLTFDSHELLDIGHPGFWRTPEGAPPPPFTQASHADVAAGRLVPADPSHLPRVLAYLLKLEAQGRYRHMIWPVHCQIGTQGHNLHPEILDACNAWEAGTGRPVVRVLKGLNRFTEHYSAVRAEVVDPQDPHTDTNQALLDVLLKADRLLVAGEALSHCVKATVEDVIAAMDPRDAGKVSLLTDAMSAVPGFEAQAEAFVHAMSAAGVRLATTVTWHRAA</sequence>
<reference evidence="3 4" key="1">
    <citation type="submission" date="2019-03" db="EMBL/GenBank/DDBJ databases">
        <title>Genomic Encyclopedia of Type Strains, Phase IV (KMG-IV): sequencing the most valuable type-strain genomes for metagenomic binning, comparative biology and taxonomic classification.</title>
        <authorList>
            <person name="Goeker M."/>
        </authorList>
    </citation>
    <scope>NUCLEOTIDE SEQUENCE [LARGE SCALE GENOMIC DNA]</scope>
    <source>
        <strain evidence="3 4">DSM 26377</strain>
    </source>
</reference>
<dbReference type="InterPro" id="IPR052347">
    <property type="entry name" value="Isochorismatase_Nicotinamidase"/>
</dbReference>
<keyword evidence="4" id="KW-1185">Reference proteome</keyword>
<dbReference type="EMBL" id="SOBT01000008">
    <property type="protein sequence ID" value="TDU31928.1"/>
    <property type="molecule type" value="Genomic_DNA"/>
</dbReference>
<name>A0A4R7PCZ5_9GAMM</name>
<comment type="caution">
    <text evidence="3">The sequence shown here is derived from an EMBL/GenBank/DDBJ whole genome shotgun (WGS) entry which is preliminary data.</text>
</comment>
<organism evidence="3 4">
    <name type="scientific">Panacagrimonas perspica</name>
    <dbReference type="NCBI Taxonomy" id="381431"/>
    <lineage>
        <taxon>Bacteria</taxon>
        <taxon>Pseudomonadati</taxon>
        <taxon>Pseudomonadota</taxon>
        <taxon>Gammaproteobacteria</taxon>
        <taxon>Nevskiales</taxon>
        <taxon>Nevskiaceae</taxon>
        <taxon>Panacagrimonas</taxon>
    </lineage>
</organism>
<proteinExistence type="inferred from homology"/>
<dbReference type="GO" id="GO:0016787">
    <property type="term" value="F:hydrolase activity"/>
    <property type="evidence" value="ECO:0007669"/>
    <property type="project" value="UniProtKB-KW"/>
</dbReference>
<evidence type="ECO:0000256" key="1">
    <source>
        <dbReference type="ARBA" id="ARBA00006336"/>
    </source>
</evidence>